<dbReference type="Proteomes" id="UP001279681">
    <property type="component" value="Unassembled WGS sequence"/>
</dbReference>
<evidence type="ECO:0000313" key="2">
    <source>
        <dbReference type="Proteomes" id="UP001279681"/>
    </source>
</evidence>
<gene>
    <name evidence="1" type="ORF">RFV38_06495</name>
</gene>
<name>A0ABU4WC58_9FUSO</name>
<evidence type="ECO:0000313" key="1">
    <source>
        <dbReference type="EMBL" id="MDX8336141.1"/>
    </source>
</evidence>
<comment type="caution">
    <text evidence="1">The sequence shown here is derived from an EMBL/GenBank/DDBJ whole genome shotgun (WGS) entry which is preliminary data.</text>
</comment>
<sequence length="138" mass="16820">MFEEEFIKKHIEYVFKNWNVNFEDLDQDVNAEYNDDALPKSVEDLIYDYYIEDIRKILENISNDNNLFFLYNDVVLDKLSKIDSTILNQREKLVLYFLKENYDSKSNKCCWDLILDNFYNVLENLRKKYIENNLKTKN</sequence>
<dbReference type="EMBL" id="JAVIKH010000007">
    <property type="protein sequence ID" value="MDX8336141.1"/>
    <property type="molecule type" value="Genomic_DNA"/>
</dbReference>
<reference evidence="2" key="1">
    <citation type="submission" date="2023-07" db="EMBL/GenBank/DDBJ databases">
        <authorList>
            <person name="Colorado M.A."/>
            <person name="Villamil L.M."/>
            <person name="Melo J.F."/>
            <person name="Rodriguez J.A."/>
            <person name="Ruiz R.Y."/>
        </authorList>
    </citation>
    <scope>NUCLEOTIDE SEQUENCE [LARGE SCALE GENOMIC DNA]</scope>
    <source>
        <strain evidence="2">C33</strain>
    </source>
</reference>
<accession>A0ABU4WC58</accession>
<dbReference type="RefSeq" id="WP_320313545.1">
    <property type="nucleotide sequence ID" value="NZ_JAVIKH010000007.1"/>
</dbReference>
<protein>
    <submittedName>
        <fullName evidence="1">Uncharacterized protein</fullName>
    </submittedName>
</protein>
<keyword evidence="2" id="KW-1185">Reference proteome</keyword>
<organism evidence="1 2">
    <name type="scientific">Candidatus Cetobacterium colombiensis</name>
    <dbReference type="NCBI Taxonomy" id="3073100"/>
    <lineage>
        <taxon>Bacteria</taxon>
        <taxon>Fusobacteriati</taxon>
        <taxon>Fusobacteriota</taxon>
        <taxon>Fusobacteriia</taxon>
        <taxon>Fusobacteriales</taxon>
        <taxon>Fusobacteriaceae</taxon>
        <taxon>Cetobacterium</taxon>
    </lineage>
</organism>
<proteinExistence type="predicted"/>